<gene>
    <name evidence="1" type="ORF">SAMN02745149_01453</name>
</gene>
<dbReference type="AlphaFoldDB" id="A0A1T4L540"/>
<dbReference type="Gene3D" id="3.40.50.1110">
    <property type="entry name" value="SGNH hydrolase"/>
    <property type="match status" value="1"/>
</dbReference>
<proteinExistence type="predicted"/>
<keyword evidence="2" id="KW-1185">Reference proteome</keyword>
<dbReference type="InterPro" id="IPR036514">
    <property type="entry name" value="SGNH_hydro_sf"/>
</dbReference>
<name>A0A1T4L540_TREPO</name>
<evidence type="ECO:0000313" key="2">
    <source>
        <dbReference type="Proteomes" id="UP000190423"/>
    </source>
</evidence>
<evidence type="ECO:0000313" key="1">
    <source>
        <dbReference type="EMBL" id="SJZ49748.1"/>
    </source>
</evidence>
<dbReference type="GeneID" id="78316749"/>
<dbReference type="STRING" id="261392.SAMN02745149_01453"/>
<protein>
    <recommendedName>
        <fullName evidence="3">SGNH hydrolase-type esterase domain-containing protein</fullName>
    </recommendedName>
</protein>
<dbReference type="SUPFAM" id="SSF52266">
    <property type="entry name" value="SGNH hydrolase"/>
    <property type="match status" value="1"/>
</dbReference>
<accession>A0A1T4L540</accession>
<dbReference type="GO" id="GO:0016788">
    <property type="term" value="F:hydrolase activity, acting on ester bonds"/>
    <property type="evidence" value="ECO:0007669"/>
    <property type="project" value="UniProtKB-ARBA"/>
</dbReference>
<dbReference type="Proteomes" id="UP000190423">
    <property type="component" value="Unassembled WGS sequence"/>
</dbReference>
<sequence>MKRFEDKIAVYKKLNALSRKGSAVCFGARFFSSMNIEELALDYPVGVPVYNRSFEKLDITSAASVAESCLYELQPSKIFINIGENDVQSVHFDEKSFASKYEWLLLTIHRNCINSRLFIVSVVSDSPAAIQLNRRLEALAKEVGCTYVDINVPQNDGNIFLRAFNILKSYIRNFPPSFADAMGFQAV</sequence>
<dbReference type="OrthoDB" id="9790057at2"/>
<organism evidence="1 2">
    <name type="scientific">Treponema porcinum</name>
    <dbReference type="NCBI Taxonomy" id="261392"/>
    <lineage>
        <taxon>Bacteria</taxon>
        <taxon>Pseudomonadati</taxon>
        <taxon>Spirochaetota</taxon>
        <taxon>Spirochaetia</taxon>
        <taxon>Spirochaetales</taxon>
        <taxon>Treponemataceae</taxon>
        <taxon>Treponema</taxon>
    </lineage>
</organism>
<reference evidence="1 2" key="1">
    <citation type="submission" date="2017-02" db="EMBL/GenBank/DDBJ databases">
        <authorList>
            <person name="Peterson S.W."/>
        </authorList>
    </citation>
    <scope>NUCLEOTIDE SEQUENCE [LARGE SCALE GENOMIC DNA]</scope>
    <source>
        <strain evidence="1 2">ATCC BAA-908</strain>
    </source>
</reference>
<dbReference type="EMBL" id="FUWG01000010">
    <property type="protein sequence ID" value="SJZ49748.1"/>
    <property type="molecule type" value="Genomic_DNA"/>
</dbReference>
<evidence type="ECO:0008006" key="3">
    <source>
        <dbReference type="Google" id="ProtNLM"/>
    </source>
</evidence>
<dbReference type="RefSeq" id="WP_078933363.1">
    <property type="nucleotide sequence ID" value="NZ_FUWG01000010.1"/>
</dbReference>